<dbReference type="AlphaFoldDB" id="A0A067C219"/>
<name>A0A067C219_SAPPC</name>
<keyword evidence="2" id="KW-1185">Reference proteome</keyword>
<dbReference type="EMBL" id="KK583257">
    <property type="protein sequence ID" value="KDO23160.1"/>
    <property type="molecule type" value="Genomic_DNA"/>
</dbReference>
<dbReference type="Proteomes" id="UP000030745">
    <property type="component" value="Unassembled WGS sequence"/>
</dbReference>
<dbReference type="VEuPathDB" id="FungiDB:SPRG_09968"/>
<dbReference type="OrthoDB" id="10290345at2759"/>
<accession>A0A067C219</accession>
<evidence type="ECO:0000313" key="1">
    <source>
        <dbReference type="EMBL" id="KDO23160.1"/>
    </source>
</evidence>
<sequence length="197" mass="22346">MKRYMRQSLAPTRSDKQIEYLVQAVSKMDVNVLEKLMAHVAIVRPADEGLPSPEEAAGKAVVLHNLRSTKETTTSSPDILGAMLEQRGIPIVDGYITLTDDFNLQDVTSMLEAARLKVLCNRVRDIMYEHLIIHVGRVTSIVPLPTSFAALLDAVNAIRPDQDRVWFDSSAQPRYLIHSELSYQYFVMSRRREVYLD</sequence>
<reference evidence="1 2" key="1">
    <citation type="journal article" date="2013" name="PLoS Genet.">
        <title>Distinctive expansion of potential virulence genes in the genome of the oomycete fish pathogen Saprolegnia parasitica.</title>
        <authorList>
            <person name="Jiang R.H."/>
            <person name="de Bruijn I."/>
            <person name="Haas B.J."/>
            <person name="Belmonte R."/>
            <person name="Lobach L."/>
            <person name="Christie J."/>
            <person name="van den Ackerveken G."/>
            <person name="Bottin A."/>
            <person name="Bulone V."/>
            <person name="Diaz-Moreno S.M."/>
            <person name="Dumas B."/>
            <person name="Fan L."/>
            <person name="Gaulin E."/>
            <person name="Govers F."/>
            <person name="Grenville-Briggs L.J."/>
            <person name="Horner N.R."/>
            <person name="Levin J.Z."/>
            <person name="Mammella M."/>
            <person name="Meijer H.J."/>
            <person name="Morris P."/>
            <person name="Nusbaum C."/>
            <person name="Oome S."/>
            <person name="Phillips A.J."/>
            <person name="van Rooyen D."/>
            <person name="Rzeszutek E."/>
            <person name="Saraiva M."/>
            <person name="Secombes C.J."/>
            <person name="Seidl M.F."/>
            <person name="Snel B."/>
            <person name="Stassen J.H."/>
            <person name="Sykes S."/>
            <person name="Tripathy S."/>
            <person name="van den Berg H."/>
            <person name="Vega-Arreguin J.C."/>
            <person name="Wawra S."/>
            <person name="Young S.K."/>
            <person name="Zeng Q."/>
            <person name="Dieguez-Uribeondo J."/>
            <person name="Russ C."/>
            <person name="Tyler B.M."/>
            <person name="van West P."/>
        </authorList>
    </citation>
    <scope>NUCLEOTIDE SEQUENCE [LARGE SCALE GENOMIC DNA]</scope>
    <source>
        <strain evidence="1 2">CBS 223.65</strain>
    </source>
</reference>
<organism evidence="1 2">
    <name type="scientific">Saprolegnia parasitica (strain CBS 223.65)</name>
    <dbReference type="NCBI Taxonomy" id="695850"/>
    <lineage>
        <taxon>Eukaryota</taxon>
        <taxon>Sar</taxon>
        <taxon>Stramenopiles</taxon>
        <taxon>Oomycota</taxon>
        <taxon>Saprolegniomycetes</taxon>
        <taxon>Saprolegniales</taxon>
        <taxon>Saprolegniaceae</taxon>
        <taxon>Saprolegnia</taxon>
    </lineage>
</organism>
<protein>
    <submittedName>
        <fullName evidence="1">Uncharacterized protein</fullName>
    </submittedName>
</protein>
<dbReference type="GeneID" id="24132105"/>
<evidence type="ECO:0000313" key="2">
    <source>
        <dbReference type="Proteomes" id="UP000030745"/>
    </source>
</evidence>
<dbReference type="RefSeq" id="XP_012206112.1">
    <property type="nucleotide sequence ID" value="XM_012350722.1"/>
</dbReference>
<dbReference type="OMA" id="MYEHLTI"/>
<proteinExistence type="predicted"/>
<gene>
    <name evidence="1" type="ORF">SPRG_09968</name>
</gene>
<dbReference type="KEGG" id="spar:SPRG_09968"/>